<keyword evidence="3" id="KW-1185">Reference proteome</keyword>
<name>A0A9Q4C4L9_9EURY</name>
<protein>
    <submittedName>
        <fullName evidence="2">UPF0147 family protein</fullName>
    </submittedName>
</protein>
<dbReference type="AlphaFoldDB" id="A0A9Q4C4L9"/>
<sequence length="85" mass="9520">MNDEEINKVADELERVVDDENVPANVRDLLEEALEYLRDDGRDPSERAASAINVLNDVSNDPNLPTHTRTVIWNVSGELETATTE</sequence>
<dbReference type="InterPro" id="IPR005354">
    <property type="entry name" value="UPF0147"/>
</dbReference>
<dbReference type="InterPro" id="IPR023130">
    <property type="entry name" value="Ta0600-like_sf"/>
</dbReference>
<proteinExistence type="inferred from homology"/>
<evidence type="ECO:0000313" key="3">
    <source>
        <dbReference type="Proteomes" id="UP001149411"/>
    </source>
</evidence>
<evidence type="ECO:0000256" key="1">
    <source>
        <dbReference type="ARBA" id="ARBA00005958"/>
    </source>
</evidence>
<dbReference type="RefSeq" id="WP_266085961.1">
    <property type="nucleotide sequence ID" value="NZ_RKLV01000002.1"/>
</dbReference>
<accession>A0A9Q4C4L9</accession>
<dbReference type="Pfam" id="PF03685">
    <property type="entry name" value="UPF0147"/>
    <property type="match status" value="1"/>
</dbReference>
<dbReference type="Gene3D" id="1.20.1440.50">
    <property type="entry name" value="Ta0600-like"/>
    <property type="match status" value="1"/>
</dbReference>
<comment type="similarity">
    <text evidence="1">Belongs to the UPF0147 family.</text>
</comment>
<gene>
    <name evidence="2" type="ORF">EGH25_02575</name>
</gene>
<reference evidence="2" key="1">
    <citation type="submission" date="2022-09" db="EMBL/GenBank/DDBJ databases">
        <title>Haloadaptaus new haloarchaeum isolated from saline soil.</title>
        <authorList>
            <person name="Duran-Viseras A."/>
            <person name="Sanchez-Porro C."/>
            <person name="Ventosa A."/>
        </authorList>
    </citation>
    <scope>NUCLEOTIDE SEQUENCE</scope>
    <source>
        <strain evidence="2">F3-133</strain>
    </source>
</reference>
<dbReference type="NCBIfam" id="NF003319">
    <property type="entry name" value="PRK04330.1"/>
    <property type="match status" value="1"/>
</dbReference>
<dbReference type="EMBL" id="RKLV01000002">
    <property type="protein sequence ID" value="MCX2818236.1"/>
    <property type="molecule type" value="Genomic_DNA"/>
</dbReference>
<comment type="caution">
    <text evidence="2">The sequence shown here is derived from an EMBL/GenBank/DDBJ whole genome shotgun (WGS) entry which is preliminary data.</text>
</comment>
<dbReference type="SUPFAM" id="SSF158436">
    <property type="entry name" value="Ta0600-like"/>
    <property type="match status" value="1"/>
</dbReference>
<evidence type="ECO:0000313" key="2">
    <source>
        <dbReference type="EMBL" id="MCX2818236.1"/>
    </source>
</evidence>
<dbReference type="Proteomes" id="UP001149411">
    <property type="component" value="Unassembled WGS sequence"/>
</dbReference>
<organism evidence="2 3">
    <name type="scientific">Halorutilus salinus</name>
    <dbReference type="NCBI Taxonomy" id="2487751"/>
    <lineage>
        <taxon>Archaea</taxon>
        <taxon>Methanobacteriati</taxon>
        <taxon>Methanobacteriota</taxon>
        <taxon>Stenosarchaea group</taxon>
        <taxon>Halobacteria</taxon>
        <taxon>Halorutilales</taxon>
        <taxon>Halorutilaceae</taxon>
        <taxon>Halorutilus</taxon>
    </lineage>
</organism>